<feature type="region of interest" description="Disordered" evidence="1">
    <location>
        <begin position="482"/>
        <end position="544"/>
    </location>
</feature>
<feature type="region of interest" description="Disordered" evidence="1">
    <location>
        <begin position="33"/>
        <end position="57"/>
    </location>
</feature>
<dbReference type="PaxDb" id="214684-Q5KEB1"/>
<dbReference type="Proteomes" id="UP000002149">
    <property type="component" value="Chromosome 7"/>
</dbReference>
<accession>Q5KEB1</accession>
<dbReference type="eggNOG" id="ENOG502RBGU">
    <property type="taxonomic scope" value="Eukaryota"/>
</dbReference>
<proteinExistence type="predicted"/>
<feature type="compositionally biased region" description="Basic and acidic residues" evidence="1">
    <location>
        <begin position="816"/>
        <end position="845"/>
    </location>
</feature>
<gene>
    <name evidence="2" type="ordered locus">CNG01120</name>
</gene>
<evidence type="ECO:0000256" key="1">
    <source>
        <dbReference type="SAM" id="MobiDB-lite"/>
    </source>
</evidence>
<sequence>MPKAPPEDHRPIRACLSAPYPLPFIITTRHSASPTPLGKAQHPSAFENTPFSTTCGPSGVRLPTEAPPPISPPKEPANNFFCYDFPTVNLDWKDIEPPYPPIPYPPRDSEEIIRKRARRLRLLKEVKGNSESSEWDIITRSGGSYVGKDKGTVEDLDEEMQMLKTINEIAMVPVGGGDNVGINGPYDTSSGRNNLLRYAFLATVTKDDSVSPPSKGSRTATQAYPVPNTTPEDPKTNGGPNLIPVSVPSKAQSLLPDADHDLYAEKSMQKGPGWDVISAASSFCNEESKAEEADEECYDESPTSARLVTPAAALRRIRRPRKVAKALSLGLTNQSPSTYFPPPKLLHQAQQSSIGDSDITSRPAPHALFDAMGGYGSESGSTRTVTQIKRGRWSRMGRRTDDLDMMNHGVTTVLSSSGQAYLVQPTHQPRSLDLSTPTFNPTNQLEPSSALQLGDAQQSMLGFERFSFGPLAPLHHPSKFLSGPSFSSAEKRSNRRLSPNEQEQWSSLQPISIDPRTAEASGGTSWPHPLPEREQAPSNGGTLRLASLAPEGQVDVPMPTASTAAQGISFGKTCHNFLFRRKEAARRKKERMRKMGKDKDKDKRLRLLMPPPPVSMQFQQTHAQQEALMRQQQGYTQNFQWFNAQPIWDGNSQQFMQQLPPQTQIPQGYLHIQPNWMPVQQMLMQPVRQSQQLQYFPYQRTIKGQTLQGYPQTLGQISVPIRSLATSQEGRPLRKRRRSLSPSSAYDFLPIHRPSFQVPGAPQAHNTLLPPLKIISRLAGPSSKLTRATKHDDEQENGGELWDAALQNGDESMDEEERKRMRRDKWVEEERDRMRAMNREKSAFN</sequence>
<keyword evidence="3" id="KW-1185">Reference proteome</keyword>
<evidence type="ECO:0000313" key="2">
    <source>
        <dbReference type="EMBL" id="AAW44472.1"/>
    </source>
</evidence>
<dbReference type="GeneID" id="3258664"/>
<feature type="compositionally biased region" description="Polar residues" evidence="1">
    <location>
        <begin position="211"/>
        <end position="231"/>
    </location>
</feature>
<protein>
    <submittedName>
        <fullName evidence="2">Expressed protein</fullName>
    </submittedName>
</protein>
<reference evidence="2 3" key="1">
    <citation type="journal article" date="2005" name="Science">
        <title>The genome of the basidiomycetous yeast and human pathogen Cryptococcus neoformans.</title>
        <authorList>
            <person name="Loftus B.J."/>
            <person name="Fung E."/>
            <person name="Roncaglia P."/>
            <person name="Rowley D."/>
            <person name="Amedeo P."/>
            <person name="Bruno D."/>
            <person name="Vamathevan J."/>
            <person name="Miranda M."/>
            <person name="Anderson I.J."/>
            <person name="Fraser J.A."/>
            <person name="Allen J.E."/>
            <person name="Bosdet I.E."/>
            <person name="Brent M.R."/>
            <person name="Chiu R."/>
            <person name="Doering T.L."/>
            <person name="Donlin M.J."/>
            <person name="D'Souza C.A."/>
            <person name="Fox D.S."/>
            <person name="Grinberg V."/>
            <person name="Fu J."/>
            <person name="Fukushima M."/>
            <person name="Haas B.J."/>
            <person name="Huang J.C."/>
            <person name="Janbon G."/>
            <person name="Jones S.J."/>
            <person name="Koo H.L."/>
            <person name="Krzywinski M.I."/>
            <person name="Kwon-Chung J.K."/>
            <person name="Lengeler K.B."/>
            <person name="Maiti R."/>
            <person name="Marra M.A."/>
            <person name="Marra R.E."/>
            <person name="Mathewson C.A."/>
            <person name="Mitchell T.G."/>
            <person name="Pertea M."/>
            <person name="Riggs F.R."/>
            <person name="Salzberg S.L."/>
            <person name="Schein J.E."/>
            <person name="Shvartsbeyn A."/>
            <person name="Shin H."/>
            <person name="Shumway M."/>
            <person name="Specht C.A."/>
            <person name="Suh B.B."/>
            <person name="Tenney A."/>
            <person name="Utterback T.R."/>
            <person name="Wickes B.L."/>
            <person name="Wortman J.R."/>
            <person name="Wye N.H."/>
            <person name="Kronstad J.W."/>
            <person name="Lodge J.K."/>
            <person name="Heitman J."/>
            <person name="Davis R.W."/>
            <person name="Fraser C.M."/>
            <person name="Hyman R.W."/>
        </authorList>
    </citation>
    <scope>NUCLEOTIDE SEQUENCE [LARGE SCALE GENOMIC DNA]</scope>
    <source>
        <strain evidence="3">JEC21 / ATCC MYA-565</strain>
    </source>
</reference>
<dbReference type="VEuPathDB" id="FungiDB:CNG01120"/>
<feature type="region of interest" description="Disordered" evidence="1">
    <location>
        <begin position="207"/>
        <end position="247"/>
    </location>
</feature>
<dbReference type="EMBL" id="AE017347">
    <property type="protein sequence ID" value="AAW44472.1"/>
    <property type="molecule type" value="Genomic_DNA"/>
</dbReference>
<name>Q5KEB1_CRYD1</name>
<organism evidence="2 3">
    <name type="scientific">Cryptococcus deneoformans (strain JEC21 / ATCC MYA-565)</name>
    <name type="common">Cryptococcus neoformans var. neoformans serotype D</name>
    <dbReference type="NCBI Taxonomy" id="214684"/>
    <lineage>
        <taxon>Eukaryota</taxon>
        <taxon>Fungi</taxon>
        <taxon>Dikarya</taxon>
        <taxon>Basidiomycota</taxon>
        <taxon>Agaricomycotina</taxon>
        <taxon>Tremellomycetes</taxon>
        <taxon>Tremellales</taxon>
        <taxon>Cryptococcaceae</taxon>
        <taxon>Cryptococcus</taxon>
        <taxon>Cryptococcus neoformans species complex</taxon>
    </lineage>
</organism>
<evidence type="ECO:0000313" key="3">
    <source>
        <dbReference type="Proteomes" id="UP000002149"/>
    </source>
</evidence>
<feature type="compositionally biased region" description="Polar residues" evidence="1">
    <location>
        <begin position="496"/>
        <end position="510"/>
    </location>
</feature>
<feature type="compositionally biased region" description="Polar residues" evidence="1">
    <location>
        <begin position="46"/>
        <end position="56"/>
    </location>
</feature>
<feature type="region of interest" description="Disordered" evidence="1">
    <location>
        <begin position="785"/>
        <end position="845"/>
    </location>
</feature>
<dbReference type="RefSeq" id="XP_571779.1">
    <property type="nucleotide sequence ID" value="XM_571779.2"/>
</dbReference>
<dbReference type="KEGG" id="cne:CNG01120"/>
<dbReference type="HOGENOM" id="CLU_337068_0_0_1"/>
<dbReference type="AlphaFoldDB" id="Q5KEB1"/>
<dbReference type="InParanoid" id="Q5KEB1"/>
<dbReference type="OrthoDB" id="2573028at2759"/>